<protein>
    <submittedName>
        <fullName evidence="7">TNF superfamily member 15</fullName>
    </submittedName>
</protein>
<keyword evidence="8" id="KW-1185">Reference proteome</keyword>
<dbReference type="GO" id="GO:0016020">
    <property type="term" value="C:membrane"/>
    <property type="evidence" value="ECO:0007669"/>
    <property type="project" value="UniProtKB-SubCell"/>
</dbReference>
<comment type="subcellular location">
    <subcellularLocation>
        <location evidence="1">Membrane</location>
    </subcellularLocation>
</comment>
<keyword evidence="5" id="KW-0812">Transmembrane</keyword>
<dbReference type="PROSITE" id="PS50049">
    <property type="entry name" value="THD_2"/>
    <property type="match status" value="1"/>
</dbReference>
<feature type="transmembrane region" description="Helical" evidence="5">
    <location>
        <begin position="42"/>
        <end position="64"/>
    </location>
</feature>
<feature type="domain" description="THD" evidence="6">
    <location>
        <begin position="105"/>
        <end position="261"/>
    </location>
</feature>
<dbReference type="GO" id="GO:0005164">
    <property type="term" value="F:tumor necrosis factor receptor binding"/>
    <property type="evidence" value="ECO:0007669"/>
    <property type="project" value="InterPro"/>
</dbReference>
<dbReference type="PANTHER" id="PTHR11471">
    <property type="entry name" value="TUMOR NECROSIS FACTOR FAMILY MEMBER"/>
    <property type="match status" value="1"/>
</dbReference>
<dbReference type="InterPro" id="IPR008983">
    <property type="entry name" value="Tumour_necrosis_fac-like_dom"/>
</dbReference>
<dbReference type="Proteomes" id="UP000694545">
    <property type="component" value="Unplaced"/>
</dbReference>
<dbReference type="SMART" id="SM00207">
    <property type="entry name" value="TNF"/>
    <property type="match status" value="1"/>
</dbReference>
<dbReference type="CTD" id="9966"/>
<organism evidence="7 8">
    <name type="scientific">Varanus komodoensis</name>
    <name type="common">Komodo dragon</name>
    <dbReference type="NCBI Taxonomy" id="61221"/>
    <lineage>
        <taxon>Eukaryota</taxon>
        <taxon>Metazoa</taxon>
        <taxon>Chordata</taxon>
        <taxon>Craniata</taxon>
        <taxon>Vertebrata</taxon>
        <taxon>Euteleostomi</taxon>
        <taxon>Lepidosauria</taxon>
        <taxon>Squamata</taxon>
        <taxon>Bifurcata</taxon>
        <taxon>Unidentata</taxon>
        <taxon>Episquamata</taxon>
        <taxon>Toxicofera</taxon>
        <taxon>Anguimorpha</taxon>
        <taxon>Paleoanguimorpha</taxon>
        <taxon>Varanoidea</taxon>
        <taxon>Varanidae</taxon>
        <taxon>Varanus</taxon>
    </lineage>
</organism>
<dbReference type="OrthoDB" id="9936525at2759"/>
<gene>
    <name evidence="7" type="primary">TNFSF15</name>
</gene>
<dbReference type="Gene3D" id="2.60.120.40">
    <property type="match status" value="1"/>
</dbReference>
<evidence type="ECO:0000256" key="1">
    <source>
        <dbReference type="ARBA" id="ARBA00004370"/>
    </source>
</evidence>
<dbReference type="AlphaFoldDB" id="A0A8D2LPQ9"/>
<dbReference type="OMA" id="EACVFQT"/>
<dbReference type="GO" id="GO:0005615">
    <property type="term" value="C:extracellular space"/>
    <property type="evidence" value="ECO:0007669"/>
    <property type="project" value="UniProtKB-KW"/>
</dbReference>
<evidence type="ECO:0000256" key="2">
    <source>
        <dbReference type="ARBA" id="ARBA00008670"/>
    </source>
</evidence>
<dbReference type="GeneID" id="123028292"/>
<evidence type="ECO:0000256" key="3">
    <source>
        <dbReference type="ARBA" id="ARBA00022514"/>
    </source>
</evidence>
<dbReference type="Pfam" id="PF00229">
    <property type="entry name" value="TNF"/>
    <property type="match status" value="1"/>
</dbReference>
<dbReference type="GO" id="GO:0005125">
    <property type="term" value="F:cytokine activity"/>
    <property type="evidence" value="ECO:0007669"/>
    <property type="project" value="UniProtKB-KW"/>
</dbReference>
<comment type="similarity">
    <text evidence="2">Belongs to the tumor necrosis factor family.</text>
</comment>
<dbReference type="InterPro" id="IPR006052">
    <property type="entry name" value="TNF_dom"/>
</dbReference>
<proteinExistence type="inferred from homology"/>
<dbReference type="SUPFAM" id="SSF49842">
    <property type="entry name" value="TNF-like"/>
    <property type="match status" value="1"/>
</dbReference>
<dbReference type="RefSeq" id="XP_044295908.1">
    <property type="nucleotide sequence ID" value="XM_044439973.1"/>
</dbReference>
<accession>A0A8D2LPQ9</accession>
<sequence>MLPKAQDPMDLVELVLRLQDRAAVEQGYRCGKREGQAEAKRLRCLVIFCLVLELALAFPVLYLLHKSGRCAQLHPGEVSSGRTAEIQQWPAQSTYSSGPGPEKRPRVHLTCSDEKINEECETDRFPSLHWRNEKSSDSNQINHNGTYLIAPVTGDYFVYAQVTFLCSDGVCEALRYCNKSLSSETEVQQLITKISPRYGSRSKTILKAVSSIGEKNKWKKTLYLGGIVSLREGDHIMVNVSNSELVDGRTPEKTFFGAFLI</sequence>
<evidence type="ECO:0000313" key="7">
    <source>
        <dbReference type="Ensembl" id="ENSVKKP00000025220.1"/>
    </source>
</evidence>
<evidence type="ECO:0000259" key="6">
    <source>
        <dbReference type="PROSITE" id="PS50049"/>
    </source>
</evidence>
<keyword evidence="4 5" id="KW-0472">Membrane</keyword>
<reference evidence="7" key="1">
    <citation type="submission" date="2025-08" db="UniProtKB">
        <authorList>
            <consortium name="Ensembl"/>
        </authorList>
    </citation>
    <scope>IDENTIFICATION</scope>
</reference>
<dbReference type="Ensembl" id="ENSVKKT00000025831.1">
    <property type="protein sequence ID" value="ENSVKKP00000025220.1"/>
    <property type="gene ID" value="ENSVKKG00000016574.1"/>
</dbReference>
<evidence type="ECO:0000256" key="5">
    <source>
        <dbReference type="SAM" id="Phobius"/>
    </source>
</evidence>
<name>A0A8D2LPQ9_VARKO</name>
<dbReference type="PANTHER" id="PTHR11471:SF24">
    <property type="entry name" value="TUMOR NECROSIS FACTOR LIGAND SUPERFAMILY MEMBER 15"/>
    <property type="match status" value="1"/>
</dbReference>
<dbReference type="KEGG" id="vko:123028292"/>
<dbReference type="GO" id="GO:0006955">
    <property type="term" value="P:immune response"/>
    <property type="evidence" value="ECO:0007669"/>
    <property type="project" value="InterPro"/>
</dbReference>
<reference evidence="7" key="2">
    <citation type="submission" date="2025-09" db="UniProtKB">
        <authorList>
            <consortium name="Ensembl"/>
        </authorList>
    </citation>
    <scope>IDENTIFICATION</scope>
</reference>
<evidence type="ECO:0000256" key="4">
    <source>
        <dbReference type="ARBA" id="ARBA00023136"/>
    </source>
</evidence>
<keyword evidence="5" id="KW-1133">Transmembrane helix</keyword>
<evidence type="ECO:0000313" key="8">
    <source>
        <dbReference type="Proteomes" id="UP000694545"/>
    </source>
</evidence>
<keyword evidence="3" id="KW-0202">Cytokine</keyword>